<protein>
    <submittedName>
        <fullName evidence="3">Secreted esterase</fullName>
    </submittedName>
</protein>
<dbReference type="Gene3D" id="3.40.710.10">
    <property type="entry name" value="DD-peptidase/beta-lactamase superfamily"/>
    <property type="match status" value="1"/>
</dbReference>
<dbReference type="GO" id="GO:0016787">
    <property type="term" value="F:hydrolase activity"/>
    <property type="evidence" value="ECO:0007669"/>
    <property type="project" value="UniProtKB-KW"/>
</dbReference>
<dbReference type="SUPFAM" id="SSF56601">
    <property type="entry name" value="beta-lactamase/transpeptidase-like"/>
    <property type="match status" value="1"/>
</dbReference>
<evidence type="ECO:0000256" key="1">
    <source>
        <dbReference type="ARBA" id="ARBA00022801"/>
    </source>
</evidence>
<dbReference type="InterPro" id="IPR050789">
    <property type="entry name" value="Diverse_Enzym_Activities"/>
</dbReference>
<evidence type="ECO:0000259" key="2">
    <source>
        <dbReference type="Pfam" id="PF00144"/>
    </source>
</evidence>
<accession>A0A116NMX4</accession>
<dbReference type="AlphaFoldDB" id="A0A116NMX4"/>
<evidence type="ECO:0000313" key="4">
    <source>
        <dbReference type="Proteomes" id="UP000069526"/>
    </source>
</evidence>
<dbReference type="InterPro" id="IPR012338">
    <property type="entry name" value="Beta-lactam/transpept-like"/>
</dbReference>
<feature type="domain" description="Beta-lactamase-related" evidence="2">
    <location>
        <begin position="9"/>
        <end position="294"/>
    </location>
</feature>
<dbReference type="InterPro" id="IPR001466">
    <property type="entry name" value="Beta-lactam-related"/>
</dbReference>
<dbReference type="EMBL" id="FIJK01000007">
    <property type="protein sequence ID" value="CYW11740.1"/>
    <property type="molecule type" value="Genomic_DNA"/>
</dbReference>
<dbReference type="RefSeq" id="WP_044767599.1">
    <property type="nucleotide sequence ID" value="NZ_CEIH01000157.1"/>
</dbReference>
<dbReference type="PANTHER" id="PTHR43283:SF11">
    <property type="entry name" value="BETA-LACTAMASE-RELATED DOMAIN-CONTAINING PROTEIN"/>
    <property type="match status" value="1"/>
</dbReference>
<gene>
    <name evidence="3" type="primary">fmtA</name>
    <name evidence="3" type="ORF">ERS132539_00503</name>
</gene>
<proteinExistence type="predicted"/>
<dbReference type="PANTHER" id="PTHR43283">
    <property type="entry name" value="BETA-LACTAMASE-RELATED"/>
    <property type="match status" value="1"/>
</dbReference>
<keyword evidence="1" id="KW-0378">Hydrolase</keyword>
<organism evidence="3 4">
    <name type="scientific">Streptococcus suis</name>
    <dbReference type="NCBI Taxonomy" id="1307"/>
    <lineage>
        <taxon>Bacteria</taxon>
        <taxon>Bacillati</taxon>
        <taxon>Bacillota</taxon>
        <taxon>Bacilli</taxon>
        <taxon>Lactobacillales</taxon>
        <taxon>Streptococcaceae</taxon>
        <taxon>Streptococcus</taxon>
    </lineage>
</organism>
<evidence type="ECO:0000313" key="3">
    <source>
        <dbReference type="EMBL" id="CYW11740.1"/>
    </source>
</evidence>
<dbReference type="Proteomes" id="UP000069526">
    <property type="component" value="Unassembled WGS sequence"/>
</dbReference>
<name>A0A116NMX4_STRSU</name>
<sequence>MRQDIIAKVEEQIQAGLYLGASLALYVNGEWTDYYLGQSEEGQASVPGLIYDLASVSKVVGVGTVLIKLIQSGRVELDQPLQVYYPVFENADVTIRDLVTHTSGIDPYIPNRDSLDFQGLKEAINGIGVTDDKAFRYTDINLILLGFLLEEVYGQDLDRILDQEVFRPWALTQTSFGPVADAVPTVKGEEAGVVHDPKAKVLGRHTGSAGLFSSLADLKVFLDHYLTDDFAAALAVNISPSKPRSIVWNLEEGGWLDHTGYTGPFVLVNREKQLAAVFLTNRTYYEDDRPLWIERRQDLFEVVKSALEQEGGYR</sequence>
<dbReference type="Pfam" id="PF00144">
    <property type="entry name" value="Beta-lactamase"/>
    <property type="match status" value="1"/>
</dbReference>
<reference evidence="3 4" key="1">
    <citation type="submission" date="2016-02" db="EMBL/GenBank/DDBJ databases">
        <authorList>
            <consortium name="Pathogen Informatics"/>
        </authorList>
    </citation>
    <scope>NUCLEOTIDE SEQUENCE [LARGE SCALE GENOMIC DNA]</scope>
    <source>
        <strain evidence="3 4">SS1013</strain>
    </source>
</reference>